<evidence type="ECO:0000313" key="2">
    <source>
        <dbReference type="EMBL" id="CQR60021.1"/>
    </source>
</evidence>
<dbReference type="Gene3D" id="3.20.20.140">
    <property type="entry name" value="Metal-dependent hydrolases"/>
    <property type="match status" value="1"/>
</dbReference>
<dbReference type="EMBL" id="LN831790">
    <property type="protein sequence ID" value="CQR60021.1"/>
    <property type="molecule type" value="Genomic_DNA"/>
</dbReference>
<keyword evidence="2" id="KW-0540">Nuclease</keyword>
<dbReference type="PANTHER" id="PTHR36928">
    <property type="entry name" value="PHOSPHATASE YCDX-RELATED"/>
    <property type="match status" value="1"/>
</dbReference>
<dbReference type="CDD" id="cd07436">
    <property type="entry name" value="PHP_PolX"/>
    <property type="match status" value="1"/>
</dbReference>
<protein>
    <submittedName>
        <fullName evidence="2">DNA polymerase/3'-5' exonuclease PolX</fullName>
    </submittedName>
</protein>
<dbReference type="AlphaFoldDB" id="A0A0F7VSX9"/>
<dbReference type="KEGG" id="sle:sle_05590"/>
<dbReference type="GO" id="GO:0005829">
    <property type="term" value="C:cytosol"/>
    <property type="evidence" value="ECO:0007669"/>
    <property type="project" value="TreeGrafter"/>
</dbReference>
<dbReference type="InterPro" id="IPR004013">
    <property type="entry name" value="PHP_dom"/>
</dbReference>
<dbReference type="SMART" id="SM00481">
    <property type="entry name" value="POLIIIAc"/>
    <property type="match status" value="1"/>
</dbReference>
<dbReference type="InterPro" id="IPR047967">
    <property type="entry name" value="PolX_PHP"/>
</dbReference>
<evidence type="ECO:0000313" key="3">
    <source>
        <dbReference type="Proteomes" id="UP000035016"/>
    </source>
</evidence>
<evidence type="ECO:0000259" key="1">
    <source>
        <dbReference type="SMART" id="SM00481"/>
    </source>
</evidence>
<keyword evidence="2" id="KW-0269">Exonuclease</keyword>
<dbReference type="InterPro" id="IPR027421">
    <property type="entry name" value="DNA_pol_lamdba_lyase_dom_sf"/>
</dbReference>
<dbReference type="InterPro" id="IPR016195">
    <property type="entry name" value="Pol/histidinol_Pase-like"/>
</dbReference>
<dbReference type="SUPFAM" id="SSF47802">
    <property type="entry name" value="DNA polymerase beta, N-terminal domain-like"/>
    <property type="match status" value="1"/>
</dbReference>
<dbReference type="PANTHER" id="PTHR36928:SF1">
    <property type="entry name" value="PHOSPHATASE YCDX-RELATED"/>
    <property type="match status" value="1"/>
</dbReference>
<dbReference type="GO" id="GO:0004527">
    <property type="term" value="F:exonuclease activity"/>
    <property type="evidence" value="ECO:0007669"/>
    <property type="project" value="UniProtKB-KW"/>
</dbReference>
<dbReference type="Pfam" id="PF14716">
    <property type="entry name" value="HHH_8"/>
    <property type="match status" value="1"/>
</dbReference>
<accession>A0A0F7VSX9</accession>
<dbReference type="PIRSF" id="PIRSF036978">
    <property type="entry name" value="UCP036978_PHPhdr"/>
    <property type="match status" value="1"/>
</dbReference>
<dbReference type="InterPro" id="IPR003141">
    <property type="entry name" value="Pol/His_phosphatase_N"/>
</dbReference>
<name>A0A0F7VSX9_STRLW</name>
<dbReference type="SUPFAM" id="SSF89550">
    <property type="entry name" value="PHP domain-like"/>
    <property type="match status" value="1"/>
</dbReference>
<dbReference type="Pfam" id="PF02811">
    <property type="entry name" value="PHP"/>
    <property type="match status" value="1"/>
</dbReference>
<gene>
    <name evidence="2" type="primary">sle_05590</name>
</gene>
<keyword evidence="2" id="KW-0378">Hydrolase</keyword>
<proteinExistence type="predicted"/>
<dbReference type="InterPro" id="IPR010996">
    <property type="entry name" value="HHH_MUS81"/>
</dbReference>
<feature type="domain" description="Polymerase/histidinol phosphatase N-terminal" evidence="1">
    <location>
        <begin position="121"/>
        <end position="200"/>
    </location>
</feature>
<dbReference type="InterPro" id="IPR017078">
    <property type="entry name" value="UCP036978_PHPhdr"/>
</dbReference>
<dbReference type="GO" id="GO:0042578">
    <property type="term" value="F:phosphoric ester hydrolase activity"/>
    <property type="evidence" value="ECO:0007669"/>
    <property type="project" value="TreeGrafter"/>
</dbReference>
<dbReference type="Proteomes" id="UP000035016">
    <property type="component" value="Chromosome Chromosome"/>
</dbReference>
<sequence length="373" mass="40586">MRPAGGWGTLEGEAAQEVVMDPVEALDRIAFLLERSLAPSYRVRAFRTAARVLSGLPEAEVRQRAAAGSLESLKGVGPKTAQVVSEALAGELPGYLRKLEDEAASAPAPRGGERLRALLRGDCHLHSDWSDGGNPIEEMGRAAARLGHEWAVLTDHSPRLTVARGLSAERLREQLEVVAELNETWAPFRLLTGIECDILEDGSLDQDPKLLERLDVVVVSVHSKLRMDARAMTRRMVAAVRDPHSDILGHCTGRLLSGRGRPESEFDADEVFAACAETGTALEINSRPERLDPPKRLLRRAVAAGVLFSLDTDAHAPGQLDWQILGCARAEECGVPPERVVTTWPLDDLLAWTRERRTPSGVGGRGRGTRGRP</sequence>
<dbReference type="InterPro" id="IPR050243">
    <property type="entry name" value="PHP_phosphatase"/>
</dbReference>
<dbReference type="Gene3D" id="1.10.150.110">
    <property type="entry name" value="DNA polymerase beta, N-terminal domain-like"/>
    <property type="match status" value="1"/>
</dbReference>
<dbReference type="GO" id="GO:0008270">
    <property type="term" value="F:zinc ion binding"/>
    <property type="evidence" value="ECO:0007669"/>
    <property type="project" value="TreeGrafter"/>
</dbReference>
<dbReference type="FunFam" id="3.20.20.140:FF:000047">
    <property type="entry name" value="PHP domain-containing protein"/>
    <property type="match status" value="1"/>
</dbReference>
<reference evidence="2 3" key="1">
    <citation type="submission" date="2015-02" db="EMBL/GenBank/DDBJ databases">
        <authorList>
            <person name="Gomez-Escribano P.J."/>
        </authorList>
    </citation>
    <scope>NUCLEOTIDE SEQUENCE [LARGE SCALE GENOMIC DNA]</scope>
    <source>
        <strain evidence="3">C34 (DSM 42122 / NRRL B-24963)</strain>
    </source>
</reference>
<organism evidence="2 3">
    <name type="scientific">Streptomyces leeuwenhoekii</name>
    <dbReference type="NCBI Taxonomy" id="1437453"/>
    <lineage>
        <taxon>Bacteria</taxon>
        <taxon>Bacillati</taxon>
        <taxon>Actinomycetota</taxon>
        <taxon>Actinomycetes</taxon>
        <taxon>Kitasatosporales</taxon>
        <taxon>Streptomycetaceae</taxon>
        <taxon>Streptomyces</taxon>
    </lineage>
</organism>
<dbReference type="NCBIfam" id="NF005928">
    <property type="entry name" value="PRK07945.1"/>
    <property type="match status" value="1"/>
</dbReference>